<dbReference type="CDD" id="cd01745">
    <property type="entry name" value="GATase1_2"/>
    <property type="match status" value="1"/>
</dbReference>
<proteinExistence type="predicted"/>
<dbReference type="PANTHER" id="PTHR43235:SF1">
    <property type="entry name" value="GLUTAMINE AMIDOTRANSFERASE PB2B2.05-RELATED"/>
    <property type="match status" value="1"/>
</dbReference>
<keyword evidence="2" id="KW-1185">Reference proteome</keyword>
<dbReference type="InterPro" id="IPR011697">
    <property type="entry name" value="Peptidase_C26"/>
</dbReference>
<evidence type="ECO:0000313" key="1">
    <source>
        <dbReference type="EMBL" id="KRL06595.1"/>
    </source>
</evidence>
<accession>A0A0R1MPX8</accession>
<dbReference type="Gene3D" id="3.40.50.880">
    <property type="match status" value="1"/>
</dbReference>
<dbReference type="OrthoDB" id="9813383at2"/>
<dbReference type="FunFam" id="3.40.50.880:FF:000030">
    <property type="entry name" value="Gamma-glutamyl-gamma-aminobutyrate hydrolase PuuD"/>
    <property type="match status" value="1"/>
</dbReference>
<dbReference type="GO" id="GO:0006598">
    <property type="term" value="P:polyamine catabolic process"/>
    <property type="evidence" value="ECO:0007669"/>
    <property type="project" value="TreeGrafter"/>
</dbReference>
<dbReference type="PANTHER" id="PTHR43235">
    <property type="entry name" value="GLUTAMINE AMIDOTRANSFERASE PB2B2.05-RELATED"/>
    <property type="match status" value="1"/>
</dbReference>
<dbReference type="GeneID" id="98311727"/>
<dbReference type="GO" id="GO:0033969">
    <property type="term" value="F:gamma-glutamyl-gamma-aminobutyrate hydrolase activity"/>
    <property type="evidence" value="ECO:0007669"/>
    <property type="project" value="TreeGrafter"/>
</dbReference>
<dbReference type="Proteomes" id="UP000051448">
    <property type="component" value="Unassembled WGS sequence"/>
</dbReference>
<gene>
    <name evidence="1" type="ORF">FC92_GL000534</name>
</gene>
<organism evidence="1 2">
    <name type="scientific">Liquorilactobacillus hordei DSM 19519</name>
    <dbReference type="NCBI Taxonomy" id="1423759"/>
    <lineage>
        <taxon>Bacteria</taxon>
        <taxon>Bacillati</taxon>
        <taxon>Bacillota</taxon>
        <taxon>Bacilli</taxon>
        <taxon>Lactobacillales</taxon>
        <taxon>Lactobacillaceae</taxon>
        <taxon>Liquorilactobacillus</taxon>
    </lineage>
</organism>
<dbReference type="AlphaFoldDB" id="A0A0R1MPX8"/>
<dbReference type="InterPro" id="IPR029062">
    <property type="entry name" value="Class_I_gatase-like"/>
</dbReference>
<dbReference type="PROSITE" id="PS51273">
    <property type="entry name" value="GATASE_TYPE_1"/>
    <property type="match status" value="1"/>
</dbReference>
<dbReference type="GO" id="GO:0005829">
    <property type="term" value="C:cytosol"/>
    <property type="evidence" value="ECO:0007669"/>
    <property type="project" value="TreeGrafter"/>
</dbReference>
<name>A0A0R1MPX8_9LACO</name>
<dbReference type="InterPro" id="IPR044668">
    <property type="entry name" value="PuuD-like"/>
</dbReference>
<dbReference type="RefSeq" id="WP_057869657.1">
    <property type="nucleotide sequence ID" value="NZ_AZDX01000018.1"/>
</dbReference>
<dbReference type="SUPFAM" id="SSF52317">
    <property type="entry name" value="Class I glutamine amidotransferase-like"/>
    <property type="match status" value="1"/>
</dbReference>
<sequence>MTKKPIIGISGSIIKDQGGIFPGYQRAYVNNDYIRAVNNNGGVALILPTSPAETAKQIIASVDGLILSGGQDVNPFNYGEEIQQKCGAIFPERDDFEFALLEAAETKKIPILGICRGAQIINVYRGGKLYQDISYRAEHTLRHFQLQDPPISTHKIEIAENSLLDRVIQKDSLVVNSFHHQLVKSVPQSLKITGTTSDGVVEVLEDPSLEFFLGVQFHPEMLIDSVKSVNKIFRKMIEVSANN</sequence>
<reference evidence="1 2" key="1">
    <citation type="journal article" date="2015" name="Genome Announc.">
        <title>Expanding the biotechnology potential of lactobacilli through comparative genomics of 213 strains and associated genera.</title>
        <authorList>
            <person name="Sun Z."/>
            <person name="Harris H.M."/>
            <person name="McCann A."/>
            <person name="Guo C."/>
            <person name="Argimon S."/>
            <person name="Zhang W."/>
            <person name="Yang X."/>
            <person name="Jeffery I.B."/>
            <person name="Cooney J.C."/>
            <person name="Kagawa T.F."/>
            <person name="Liu W."/>
            <person name="Song Y."/>
            <person name="Salvetti E."/>
            <person name="Wrobel A."/>
            <person name="Rasinkangas P."/>
            <person name="Parkhill J."/>
            <person name="Rea M.C."/>
            <person name="O'Sullivan O."/>
            <person name="Ritari J."/>
            <person name="Douillard F.P."/>
            <person name="Paul Ross R."/>
            <person name="Yang R."/>
            <person name="Briner A.E."/>
            <person name="Felis G.E."/>
            <person name="de Vos W.M."/>
            <person name="Barrangou R."/>
            <person name="Klaenhammer T.R."/>
            <person name="Caufield P.W."/>
            <person name="Cui Y."/>
            <person name="Zhang H."/>
            <person name="O'Toole P.W."/>
        </authorList>
    </citation>
    <scope>NUCLEOTIDE SEQUENCE [LARGE SCALE GENOMIC DNA]</scope>
    <source>
        <strain evidence="1 2">DSM 19519</strain>
    </source>
</reference>
<dbReference type="EMBL" id="AZDX01000018">
    <property type="protein sequence ID" value="KRL06595.1"/>
    <property type="molecule type" value="Genomic_DNA"/>
</dbReference>
<evidence type="ECO:0000313" key="2">
    <source>
        <dbReference type="Proteomes" id="UP000051448"/>
    </source>
</evidence>
<dbReference type="Pfam" id="PF07722">
    <property type="entry name" value="Peptidase_C26"/>
    <property type="match status" value="1"/>
</dbReference>
<comment type="caution">
    <text evidence="1">The sequence shown here is derived from an EMBL/GenBank/DDBJ whole genome shotgun (WGS) entry which is preliminary data.</text>
</comment>
<dbReference type="PATRIC" id="fig|1423759.3.peg.572"/>
<dbReference type="STRING" id="1423759.FC92_GL000534"/>
<protein>
    <submittedName>
        <fullName evidence="1">Anthranilate synthase component II</fullName>
    </submittedName>
</protein>